<sequence length="87" mass="10302">MIKTIDVSHLNSRQIEEISNLIKLFENENQLENSQSKHKNYLSDSEHKSIINNDNLAERIKQRFKDIDNVEIPIIERDQIRPLPDFS</sequence>
<reference evidence="1" key="1">
    <citation type="submission" date="2023-11" db="EMBL/GenBank/DDBJ databases">
        <title>Genome sequence of Cyanobacterium aponinum BCRC AL20115.</title>
        <authorList>
            <person name="Chang H.-Y."/>
            <person name="Lin K.-M."/>
            <person name="Hsueh H.-T."/>
            <person name="Chu H.-A."/>
            <person name="Kuo C.-H."/>
        </authorList>
    </citation>
    <scope>NUCLEOTIDE SEQUENCE</scope>
    <source>
        <strain evidence="1">AL20115</strain>
    </source>
</reference>
<organism evidence="1">
    <name type="scientific">Cyanobacterium aponinum AL20115</name>
    <dbReference type="NCBI Taxonomy" id="3090662"/>
    <lineage>
        <taxon>Bacteria</taxon>
        <taxon>Bacillati</taxon>
        <taxon>Cyanobacteriota</taxon>
        <taxon>Cyanophyceae</taxon>
        <taxon>Oscillatoriophycideae</taxon>
        <taxon>Chroococcales</taxon>
        <taxon>Geminocystaceae</taxon>
        <taxon>Cyanobacterium</taxon>
    </lineage>
</organism>
<evidence type="ECO:0000313" key="1">
    <source>
        <dbReference type="EMBL" id="WPF88863.1"/>
    </source>
</evidence>
<accession>A0AAF0ZBF2</accession>
<dbReference type="AlphaFoldDB" id="A0AAF0ZBF2"/>
<name>A0AAF0ZBF2_9CHRO</name>
<proteinExistence type="predicted"/>
<dbReference type="RefSeq" id="WP_320001647.1">
    <property type="nucleotide sequence ID" value="NZ_CP138348.1"/>
</dbReference>
<dbReference type="EMBL" id="CP138348">
    <property type="protein sequence ID" value="WPF88863.1"/>
    <property type="molecule type" value="Genomic_DNA"/>
</dbReference>
<gene>
    <name evidence="1" type="ORF">SAY89_00915</name>
</gene>
<protein>
    <submittedName>
        <fullName evidence="1">Uncharacterized protein</fullName>
    </submittedName>
</protein>